<keyword evidence="4" id="KW-1185">Reference proteome</keyword>
<keyword evidence="2" id="KW-0812">Transmembrane</keyword>
<protein>
    <submittedName>
        <fullName evidence="3">Uncharacterized protein</fullName>
    </submittedName>
</protein>
<dbReference type="EMBL" id="KV878136">
    <property type="protein sequence ID" value="OJJ07235.1"/>
    <property type="molecule type" value="Genomic_DNA"/>
</dbReference>
<evidence type="ECO:0000313" key="4">
    <source>
        <dbReference type="Proteomes" id="UP000184073"/>
    </source>
</evidence>
<dbReference type="AlphaFoldDB" id="A0A1L9Q0H1"/>
<evidence type="ECO:0000313" key="3">
    <source>
        <dbReference type="EMBL" id="OJJ07235.1"/>
    </source>
</evidence>
<keyword evidence="2" id="KW-1133">Transmembrane helix</keyword>
<gene>
    <name evidence="3" type="ORF">ASPVEDRAFT_33466</name>
</gene>
<proteinExistence type="predicted"/>
<dbReference type="GeneID" id="63726250"/>
<dbReference type="PANTHER" id="PTHR35394">
    <property type="entry name" value="DUF3176 DOMAIN-CONTAINING PROTEIN"/>
    <property type="match status" value="1"/>
</dbReference>
<organism evidence="3 4">
    <name type="scientific">Aspergillus versicolor CBS 583.65</name>
    <dbReference type="NCBI Taxonomy" id="1036611"/>
    <lineage>
        <taxon>Eukaryota</taxon>
        <taxon>Fungi</taxon>
        <taxon>Dikarya</taxon>
        <taxon>Ascomycota</taxon>
        <taxon>Pezizomycotina</taxon>
        <taxon>Eurotiomycetes</taxon>
        <taxon>Eurotiomycetidae</taxon>
        <taxon>Eurotiales</taxon>
        <taxon>Aspergillaceae</taxon>
        <taxon>Aspergillus</taxon>
        <taxon>Aspergillus subgen. Nidulantes</taxon>
    </lineage>
</organism>
<feature type="compositionally biased region" description="Polar residues" evidence="1">
    <location>
        <begin position="36"/>
        <end position="50"/>
    </location>
</feature>
<evidence type="ECO:0000256" key="1">
    <source>
        <dbReference type="SAM" id="MobiDB-lite"/>
    </source>
</evidence>
<feature type="region of interest" description="Disordered" evidence="1">
    <location>
        <begin position="31"/>
        <end position="67"/>
    </location>
</feature>
<dbReference type="Proteomes" id="UP000184073">
    <property type="component" value="Unassembled WGS sequence"/>
</dbReference>
<feature type="transmembrane region" description="Helical" evidence="2">
    <location>
        <begin position="555"/>
        <end position="578"/>
    </location>
</feature>
<accession>A0A1L9Q0H1</accession>
<dbReference type="RefSeq" id="XP_040672997.1">
    <property type="nucleotide sequence ID" value="XM_040810739.1"/>
</dbReference>
<dbReference type="OrthoDB" id="5376804at2759"/>
<dbReference type="VEuPathDB" id="FungiDB:ASPVEDRAFT_33466"/>
<reference evidence="4" key="1">
    <citation type="journal article" date="2017" name="Genome Biol.">
        <title>Comparative genomics reveals high biological diversity and specific adaptations in the industrially and medically important fungal genus Aspergillus.</title>
        <authorList>
            <person name="de Vries R.P."/>
            <person name="Riley R."/>
            <person name="Wiebenga A."/>
            <person name="Aguilar-Osorio G."/>
            <person name="Amillis S."/>
            <person name="Uchima C.A."/>
            <person name="Anderluh G."/>
            <person name="Asadollahi M."/>
            <person name="Askin M."/>
            <person name="Barry K."/>
            <person name="Battaglia E."/>
            <person name="Bayram O."/>
            <person name="Benocci T."/>
            <person name="Braus-Stromeyer S.A."/>
            <person name="Caldana C."/>
            <person name="Canovas D."/>
            <person name="Cerqueira G.C."/>
            <person name="Chen F."/>
            <person name="Chen W."/>
            <person name="Choi C."/>
            <person name="Clum A."/>
            <person name="Dos Santos R.A."/>
            <person name="Damasio A.R."/>
            <person name="Diallinas G."/>
            <person name="Emri T."/>
            <person name="Fekete E."/>
            <person name="Flipphi M."/>
            <person name="Freyberg S."/>
            <person name="Gallo A."/>
            <person name="Gournas C."/>
            <person name="Habgood R."/>
            <person name="Hainaut M."/>
            <person name="Harispe M.L."/>
            <person name="Henrissat B."/>
            <person name="Hilden K.S."/>
            <person name="Hope R."/>
            <person name="Hossain A."/>
            <person name="Karabika E."/>
            <person name="Karaffa L."/>
            <person name="Karanyi Z."/>
            <person name="Krasevec N."/>
            <person name="Kuo A."/>
            <person name="Kusch H."/>
            <person name="LaButti K."/>
            <person name="Lagendijk E.L."/>
            <person name="Lapidus A."/>
            <person name="Levasseur A."/>
            <person name="Lindquist E."/>
            <person name="Lipzen A."/>
            <person name="Logrieco A.F."/>
            <person name="MacCabe A."/>
            <person name="Maekelae M.R."/>
            <person name="Malavazi I."/>
            <person name="Melin P."/>
            <person name="Meyer V."/>
            <person name="Mielnichuk N."/>
            <person name="Miskei M."/>
            <person name="Molnar A.P."/>
            <person name="Mule G."/>
            <person name="Ngan C.Y."/>
            <person name="Orejas M."/>
            <person name="Orosz E."/>
            <person name="Ouedraogo J.P."/>
            <person name="Overkamp K.M."/>
            <person name="Park H.-S."/>
            <person name="Perrone G."/>
            <person name="Piumi F."/>
            <person name="Punt P.J."/>
            <person name="Ram A.F."/>
            <person name="Ramon A."/>
            <person name="Rauscher S."/>
            <person name="Record E."/>
            <person name="Riano-Pachon D.M."/>
            <person name="Robert V."/>
            <person name="Roehrig J."/>
            <person name="Ruller R."/>
            <person name="Salamov A."/>
            <person name="Salih N.S."/>
            <person name="Samson R.A."/>
            <person name="Sandor E."/>
            <person name="Sanguinetti M."/>
            <person name="Schuetze T."/>
            <person name="Sepcic K."/>
            <person name="Shelest E."/>
            <person name="Sherlock G."/>
            <person name="Sophianopoulou V."/>
            <person name="Squina F.M."/>
            <person name="Sun H."/>
            <person name="Susca A."/>
            <person name="Todd R.B."/>
            <person name="Tsang A."/>
            <person name="Unkles S.E."/>
            <person name="van de Wiele N."/>
            <person name="van Rossen-Uffink D."/>
            <person name="Oliveira J.V."/>
            <person name="Vesth T.C."/>
            <person name="Visser J."/>
            <person name="Yu J.-H."/>
            <person name="Zhou M."/>
            <person name="Andersen M.R."/>
            <person name="Archer D.B."/>
            <person name="Baker S.E."/>
            <person name="Benoit I."/>
            <person name="Brakhage A.A."/>
            <person name="Braus G.H."/>
            <person name="Fischer R."/>
            <person name="Frisvad J.C."/>
            <person name="Goldman G.H."/>
            <person name="Houbraken J."/>
            <person name="Oakley B."/>
            <person name="Pocsi I."/>
            <person name="Scazzocchio C."/>
            <person name="Seiboth B."/>
            <person name="vanKuyk P.A."/>
            <person name="Wortman J."/>
            <person name="Dyer P.S."/>
            <person name="Grigoriev I.V."/>
        </authorList>
    </citation>
    <scope>NUCLEOTIDE SEQUENCE [LARGE SCALE GENOMIC DNA]</scope>
    <source>
        <strain evidence="4">CBS 583.65</strain>
    </source>
</reference>
<feature type="transmembrane region" description="Helical" evidence="2">
    <location>
        <begin position="75"/>
        <end position="96"/>
    </location>
</feature>
<evidence type="ECO:0000256" key="2">
    <source>
        <dbReference type="SAM" id="Phobius"/>
    </source>
</evidence>
<dbReference type="Pfam" id="PF11374">
    <property type="entry name" value="DUF3176"/>
    <property type="match status" value="1"/>
</dbReference>
<keyword evidence="2" id="KW-0472">Membrane</keyword>
<dbReference type="InterPro" id="IPR021514">
    <property type="entry name" value="DUF3176"/>
</dbReference>
<name>A0A1L9Q0H1_ASPVE</name>
<feature type="compositionally biased region" description="Basic and acidic residues" evidence="1">
    <location>
        <begin position="54"/>
        <end position="67"/>
    </location>
</feature>
<dbReference type="PANTHER" id="PTHR35394:SF5">
    <property type="entry name" value="DUF3176 DOMAIN-CONTAINING PROTEIN"/>
    <property type="match status" value="1"/>
</dbReference>
<feature type="transmembrane region" description="Helical" evidence="2">
    <location>
        <begin position="181"/>
        <end position="200"/>
    </location>
</feature>
<sequence>MASQPPSPVSHDSLSRPDLEFQRFEYLPSPRVSADGQASNTEAPPQQTVATPEHTQDLQTDTKPKKPRFDWEGSWAWEIGSITLSVIGVALLVAFLVTINNSPYGDWQYTASPNTVVSIIITITKAALLVPVSSCLGQLKWNLFQNPAPLYQMQVIDQASRGPWGSLEILLRGIIGPRTGILTYIGAALTVLALAVDPFAQQILTFPQRTVPALNATASIQTSQEWFSPSDDMEYEIESGLSPTLLTSVMSGLMQIHSPLEPQCNSTSCEFPEFVTLGMCSKCEDATAQTNQKCEAPEFSPYLDAVDKSLTKAPINCSYETPNGFTFEFKELDSAGIGADTIGYRMNHWSLRPRYNDPALELPSPMFDIQTPISSFIAVNYSMELTYAVSNATLPPPRPSVTECTVYFCERKYAATSYRPGDQSSRPVHPVDTQQLVPTDALDEFSLLPSTNPVHFASPSGSRTLSQNSTYAVDHRTFSSLQATLRSFFNTTTYALGGIRATDASRIATILRTPNIGHLLESMSTSATDTFRTNARGSTIPGDAFRDETFIRVRWPWIILPVIVALGSIVLLVATAIGSKQKKAVLWKSTVLPLITSHFDSTPENGIASMRSVDGMTDMSKKMRAVVVQDEGPITFKEKEN</sequence>